<keyword evidence="3" id="KW-0378">Hydrolase</keyword>
<evidence type="ECO:0000256" key="5">
    <source>
        <dbReference type="SAM" id="MobiDB-lite"/>
    </source>
</evidence>
<dbReference type="PROSITE" id="PS50600">
    <property type="entry name" value="ULP_PROTEASE"/>
    <property type="match status" value="1"/>
</dbReference>
<evidence type="ECO:0000313" key="7">
    <source>
        <dbReference type="EMBL" id="KAE9332437.1"/>
    </source>
</evidence>
<name>A0A6G0RGX3_9STRA</name>
<keyword evidence="4" id="KW-0788">Thiol protease</keyword>
<dbReference type="PANTHER" id="PTHR46915">
    <property type="entry name" value="UBIQUITIN-LIKE PROTEASE 4-RELATED"/>
    <property type="match status" value="1"/>
</dbReference>
<evidence type="ECO:0000256" key="2">
    <source>
        <dbReference type="ARBA" id="ARBA00022670"/>
    </source>
</evidence>
<feature type="region of interest" description="Disordered" evidence="5">
    <location>
        <begin position="1"/>
        <end position="97"/>
    </location>
</feature>
<dbReference type="PANTHER" id="PTHR46915:SF2">
    <property type="entry name" value="UBIQUITIN-LIKE PROTEASE 4"/>
    <property type="match status" value="1"/>
</dbReference>
<evidence type="ECO:0000259" key="6">
    <source>
        <dbReference type="PROSITE" id="PS50600"/>
    </source>
</evidence>
<feature type="domain" description="Ubiquitin-like protease family profile" evidence="6">
    <location>
        <begin position="531"/>
        <end position="729"/>
    </location>
</feature>
<evidence type="ECO:0000256" key="3">
    <source>
        <dbReference type="ARBA" id="ARBA00022801"/>
    </source>
</evidence>
<feature type="compositionally biased region" description="Polar residues" evidence="5">
    <location>
        <begin position="29"/>
        <end position="45"/>
    </location>
</feature>
<dbReference type="InterPro" id="IPR038765">
    <property type="entry name" value="Papain-like_cys_pep_sf"/>
</dbReference>
<dbReference type="AlphaFoldDB" id="A0A6G0RGX3"/>
<dbReference type="Gene3D" id="3.40.395.10">
    <property type="entry name" value="Adenoviral Proteinase, Chain A"/>
    <property type="match status" value="1"/>
</dbReference>
<dbReference type="GO" id="GO:0016926">
    <property type="term" value="P:protein desumoylation"/>
    <property type="evidence" value="ECO:0007669"/>
    <property type="project" value="UniProtKB-ARBA"/>
</dbReference>
<evidence type="ECO:0000256" key="4">
    <source>
        <dbReference type="ARBA" id="ARBA00022807"/>
    </source>
</evidence>
<feature type="compositionally biased region" description="Basic and acidic residues" evidence="5">
    <location>
        <begin position="58"/>
        <end position="70"/>
    </location>
</feature>
<feature type="compositionally biased region" description="Basic and acidic residues" evidence="5">
    <location>
        <begin position="180"/>
        <end position="210"/>
    </location>
</feature>
<dbReference type="Pfam" id="PF02902">
    <property type="entry name" value="Peptidase_C48"/>
    <property type="match status" value="1"/>
</dbReference>
<protein>
    <recommendedName>
        <fullName evidence="6">Ubiquitin-like protease family profile domain-containing protein</fullName>
    </recommendedName>
</protein>
<feature type="compositionally biased region" description="Polar residues" evidence="5">
    <location>
        <begin position="122"/>
        <end position="134"/>
    </location>
</feature>
<feature type="compositionally biased region" description="Low complexity" evidence="5">
    <location>
        <begin position="147"/>
        <end position="164"/>
    </location>
</feature>
<proteinExistence type="inferred from homology"/>
<comment type="similarity">
    <text evidence="1">Belongs to the peptidase C48 family.</text>
</comment>
<dbReference type="GO" id="GO:0008234">
    <property type="term" value="F:cysteine-type peptidase activity"/>
    <property type="evidence" value="ECO:0007669"/>
    <property type="project" value="UniProtKB-KW"/>
</dbReference>
<reference evidence="7 8" key="1">
    <citation type="submission" date="2018-09" db="EMBL/GenBank/DDBJ databases">
        <title>Genomic investigation of the strawberry pathogen Phytophthora fragariae indicates pathogenicity is determined by transcriptional variation in three key races.</title>
        <authorList>
            <person name="Adams T.M."/>
            <person name="Armitage A.D."/>
            <person name="Sobczyk M.K."/>
            <person name="Bates H.J."/>
            <person name="Dunwell J.M."/>
            <person name="Nellist C.F."/>
            <person name="Harrison R.J."/>
        </authorList>
    </citation>
    <scope>NUCLEOTIDE SEQUENCE [LARGE SCALE GENOMIC DNA]</scope>
    <source>
        <strain evidence="7 8">NOV-77</strain>
    </source>
</reference>
<evidence type="ECO:0000313" key="8">
    <source>
        <dbReference type="Proteomes" id="UP000486351"/>
    </source>
</evidence>
<dbReference type="InterPro" id="IPR003653">
    <property type="entry name" value="Peptidase_C48_C"/>
</dbReference>
<organism evidence="7 8">
    <name type="scientific">Phytophthora fragariae</name>
    <dbReference type="NCBI Taxonomy" id="53985"/>
    <lineage>
        <taxon>Eukaryota</taxon>
        <taxon>Sar</taxon>
        <taxon>Stramenopiles</taxon>
        <taxon>Oomycota</taxon>
        <taxon>Peronosporomycetes</taxon>
        <taxon>Peronosporales</taxon>
        <taxon>Peronosporaceae</taxon>
        <taxon>Phytophthora</taxon>
    </lineage>
</organism>
<sequence length="803" mass="90059">MEDRHGRRRFGARLHSAPPPRPSGGPHHVSSQYNTPTFDQVASERSVSRPPPQRYHRGNWEDTHDSFHFDQEDDQDRPAKYQAARPKASGQSISVPGSSIVHASSVDEVLQKNFIPPKLQNDFLNSITRQNTMRNRGAGAKTKTMNAYAYASSSSSLEAASAPAPKKDVSKPPSGSSGWVDRRAAQTEPKPRARLASTDKRLKLEDERRKTQSSPYALRERRSSLLFEHSPTRKFSLRSARVAGVGKRKRTSEGSAAEPITLDSDSESDVEVKPDSAAKSMSIVDEVLTDSRKKAVKEDEEEKPPAVEPEDFTLNAVVQIHNCDVMIGLFQCIVDLFFQNDRMCMRNIRGKFDKWPFKSSYVLHFEHLQDVRLYSVPKEAESSTDIEVVESDRMEQLLGEASYLAFKLPLLEETDQDAVKTFYDPAGDDVLKAYMVLRPLEDATGGDLDDVRDILRGSADVLALDDKDQAKEHLQALVKDPFSYNAPRRSRRRKSTGENVDSSPPESDDDDADGLVTVLKYPLPPCTSDVITIIRKDVNRLKPKRYLNDNIVDYYFKRLMSKHFQDNEVVQERVLFLSSHFYSQYRTGKGPTARARLEAGYNNVSKWLSRSNFFNRSIIFIPINKDMHWSLAVIVNPGVAGTDPCGDEEAFSCVGVLDPLGSYHRKAAIVRNLRAVLRMEWENSRGRSSGDDPGPEYGVDRVLTLNVKAPLQENGYDCGVYVLKFAEVILNNCLELGLLAQNDGVISKDVTDGNLEAVITSSAFSAEDITATRKQIQQYIETDASKYEVLKKERGKAKALQQE</sequence>
<feature type="region of interest" description="Disordered" evidence="5">
    <location>
        <begin position="115"/>
        <end position="218"/>
    </location>
</feature>
<keyword evidence="2" id="KW-0645">Protease</keyword>
<dbReference type="SUPFAM" id="SSF54001">
    <property type="entry name" value="Cysteine proteinases"/>
    <property type="match status" value="1"/>
</dbReference>
<feature type="compositionally biased region" description="Basic residues" evidence="5">
    <location>
        <begin position="1"/>
        <end position="12"/>
    </location>
</feature>
<dbReference type="Proteomes" id="UP000486351">
    <property type="component" value="Unassembled WGS sequence"/>
</dbReference>
<dbReference type="EMBL" id="QXFY01000949">
    <property type="protein sequence ID" value="KAE9332437.1"/>
    <property type="molecule type" value="Genomic_DNA"/>
</dbReference>
<feature type="region of interest" description="Disordered" evidence="5">
    <location>
        <begin position="245"/>
        <end position="277"/>
    </location>
</feature>
<dbReference type="GO" id="GO:0006508">
    <property type="term" value="P:proteolysis"/>
    <property type="evidence" value="ECO:0007669"/>
    <property type="project" value="UniProtKB-KW"/>
</dbReference>
<gene>
    <name evidence="7" type="ORF">PF008_g14945</name>
</gene>
<comment type="caution">
    <text evidence="7">The sequence shown here is derived from an EMBL/GenBank/DDBJ whole genome shotgun (WGS) entry which is preliminary data.</text>
</comment>
<accession>A0A6G0RGX3</accession>
<evidence type="ECO:0000256" key="1">
    <source>
        <dbReference type="ARBA" id="ARBA00005234"/>
    </source>
</evidence>
<feature type="region of interest" description="Disordered" evidence="5">
    <location>
        <begin position="485"/>
        <end position="513"/>
    </location>
</feature>